<dbReference type="Pfam" id="PF13843">
    <property type="entry name" value="DDE_Tnp_1_7"/>
    <property type="match status" value="1"/>
</dbReference>
<evidence type="ECO:0000259" key="1">
    <source>
        <dbReference type="Pfam" id="PF13843"/>
    </source>
</evidence>
<evidence type="ECO:0000313" key="3">
    <source>
        <dbReference type="Proteomes" id="UP000030759"/>
    </source>
</evidence>
<name>A0A061IA33_CRIGR</name>
<dbReference type="GO" id="GO:0098038">
    <property type="term" value="P:non-replicative DNA transposition"/>
    <property type="evidence" value="ECO:0007669"/>
    <property type="project" value="InterPro"/>
</dbReference>
<dbReference type="InterPro" id="IPR029526">
    <property type="entry name" value="PGBD"/>
</dbReference>
<feature type="non-terminal residue" evidence="2">
    <location>
        <position position="138"/>
    </location>
</feature>
<gene>
    <name evidence="2" type="ORF">H671_3g9516</name>
</gene>
<proteinExistence type="predicted"/>
<dbReference type="PANTHER" id="PTHR28576:SF2">
    <property type="entry name" value="PIGGYBAC TRANSPOSABLE ELEMENT-DERIVED PROTEIN 5"/>
    <property type="match status" value="1"/>
</dbReference>
<dbReference type="EMBL" id="KE672134">
    <property type="protein sequence ID" value="ERE79549.1"/>
    <property type="molecule type" value="Genomic_DNA"/>
</dbReference>
<protein>
    <submittedName>
        <fullName evidence="2">PiggyBac transposable element-derived protein 5</fullName>
    </submittedName>
</protein>
<dbReference type="GO" id="GO:0005634">
    <property type="term" value="C:nucleus"/>
    <property type="evidence" value="ECO:0007669"/>
    <property type="project" value="TreeGrafter"/>
</dbReference>
<organism evidence="2 3">
    <name type="scientific">Cricetulus griseus</name>
    <name type="common">Chinese hamster</name>
    <name type="synonym">Cricetulus barabensis griseus</name>
    <dbReference type="NCBI Taxonomy" id="10029"/>
    <lineage>
        <taxon>Eukaryota</taxon>
        <taxon>Metazoa</taxon>
        <taxon>Chordata</taxon>
        <taxon>Craniata</taxon>
        <taxon>Vertebrata</taxon>
        <taxon>Euteleostomi</taxon>
        <taxon>Mammalia</taxon>
        <taxon>Eutheria</taxon>
        <taxon>Euarchontoglires</taxon>
        <taxon>Glires</taxon>
        <taxon>Rodentia</taxon>
        <taxon>Myomorpha</taxon>
        <taxon>Muroidea</taxon>
        <taxon>Cricetidae</taxon>
        <taxon>Cricetinae</taxon>
        <taxon>Cricetulus</taxon>
    </lineage>
</organism>
<dbReference type="Proteomes" id="UP000030759">
    <property type="component" value="Unassembled WGS sequence"/>
</dbReference>
<dbReference type="PANTHER" id="PTHR28576">
    <property type="entry name" value="PIGGYBAC TRANSPOSABLE ELEMENT-DERIVED PROTEIN 5"/>
    <property type="match status" value="1"/>
</dbReference>
<evidence type="ECO:0000313" key="2">
    <source>
        <dbReference type="EMBL" id="ERE79549.1"/>
    </source>
</evidence>
<dbReference type="GO" id="GO:0004803">
    <property type="term" value="F:transposase activity"/>
    <property type="evidence" value="ECO:0007669"/>
    <property type="project" value="InterPro"/>
</dbReference>
<accession>A0A061IA33</accession>
<reference evidence="3" key="1">
    <citation type="journal article" date="2013" name="Nat. Biotechnol.">
        <title>Chinese hamster genome sequenced from sorted chromosomes.</title>
        <authorList>
            <person name="Brinkrolf K."/>
            <person name="Rupp O."/>
            <person name="Laux H."/>
            <person name="Kollin F."/>
            <person name="Ernst W."/>
            <person name="Linke B."/>
            <person name="Kofler R."/>
            <person name="Romand S."/>
            <person name="Hesse F."/>
            <person name="Budach W.E."/>
            <person name="Galosy S."/>
            <person name="Muller D."/>
            <person name="Noll T."/>
            <person name="Wienberg J."/>
            <person name="Jostock T."/>
            <person name="Leonard M."/>
            <person name="Grillari J."/>
            <person name="Tauch A."/>
            <person name="Goesmann A."/>
            <person name="Helk B."/>
            <person name="Mott J.E."/>
            <person name="Puhler A."/>
            <person name="Borth N."/>
        </authorList>
    </citation>
    <scope>NUCLEOTIDE SEQUENCE [LARGE SCALE GENOMIC DNA]</scope>
    <source>
        <strain evidence="3">17A/GY</strain>
    </source>
</reference>
<dbReference type="InterPro" id="IPR042423">
    <property type="entry name" value="PGBD5"/>
</dbReference>
<dbReference type="AlphaFoldDB" id="A0A061IA33"/>
<sequence>MPPSASAVDFFQLFVPDNVLKNMVVQTNMYARKFQDRFGSDGAWVEVTLAEMKAFLGYVISTSVSHCESVLSIWSGGFYSNRSLALVMSQARFEKILKYFHVVAFRSSQTTHGLYKVQPFLDSLQSGFDAAFRPSQTQ</sequence>
<feature type="domain" description="PiggyBac transposable element-derived protein" evidence="1">
    <location>
        <begin position="6"/>
        <end position="137"/>
    </location>
</feature>